<dbReference type="SUPFAM" id="SSF53335">
    <property type="entry name" value="S-adenosyl-L-methionine-dependent methyltransferases"/>
    <property type="match status" value="1"/>
</dbReference>
<dbReference type="CDD" id="cd02440">
    <property type="entry name" value="AdoMet_MTases"/>
    <property type="match status" value="1"/>
</dbReference>
<reference evidence="2 3" key="1">
    <citation type="journal article" date="2012" name="J. Bacteriol.">
        <title>Genome sequence of Sphingobium indicum B90A, a hexachlorocyclohexane-degrading bacterium.</title>
        <authorList>
            <person name="Anand S."/>
            <person name="Sangwan N."/>
            <person name="Lata P."/>
            <person name="Kaur J."/>
            <person name="Dua A."/>
            <person name="Singh A.K."/>
            <person name="Verma M."/>
            <person name="Kaur J."/>
            <person name="Khurana J.P."/>
            <person name="Khurana P."/>
            <person name="Mathur S."/>
            <person name="Lal R."/>
        </authorList>
    </citation>
    <scope>NUCLEOTIDE SEQUENCE [LARGE SCALE GENOMIC DNA]</scope>
    <source>
        <strain evidence="3">DSM 16412 / CCM 7286 / MTCC 6364 / B90A</strain>
    </source>
</reference>
<dbReference type="PANTHER" id="PTHR43861:SF1">
    <property type="entry name" value="TRANS-ACONITATE 2-METHYLTRANSFERASE"/>
    <property type="match status" value="1"/>
</dbReference>
<dbReference type="KEGG" id="sinb:SIDU_03045"/>
<protein>
    <submittedName>
        <fullName evidence="2">SAM-dependent methyltransferase</fullName>
    </submittedName>
</protein>
<dbReference type="InterPro" id="IPR013216">
    <property type="entry name" value="Methyltransf_11"/>
</dbReference>
<evidence type="ECO:0000313" key="2">
    <source>
        <dbReference type="EMBL" id="APL93578.1"/>
    </source>
</evidence>
<dbReference type="GO" id="GO:0032259">
    <property type="term" value="P:methylation"/>
    <property type="evidence" value="ECO:0007669"/>
    <property type="project" value="UniProtKB-KW"/>
</dbReference>
<evidence type="ECO:0000259" key="1">
    <source>
        <dbReference type="Pfam" id="PF08241"/>
    </source>
</evidence>
<dbReference type="EMBL" id="CP013070">
    <property type="protein sequence ID" value="APL93578.1"/>
    <property type="molecule type" value="Genomic_DNA"/>
</dbReference>
<sequence>MNGHRKQRISDAFGAAAGHYDDHAGPQRLAAALVADLAQRQRPDGVGRILEIGCGTGFLTRHIQARWPGAELVVTDLSPDMLARAATGGLVAGTFLPMDGEAPIFEGEWFDLILSSLAFQWFDDLESAVARLAGLLRPGGSLLFSTMGQGSFARWRSAHRAAGLSAGIPDYPSLEALRSMLARHDDAFAFDEEYALPCGGARGLIGHLKGIGAVVPSEGRKPLPPRDLRRVMAAFEEGGGDDVYQILFGRVTRAPVRSGGRPPLKTPPAP</sequence>
<dbReference type="AlphaFoldDB" id="A0A1L5BL36"/>
<accession>A0A1L5BL36</accession>
<gene>
    <name evidence="2" type="ORF">SIDU_03045</name>
</gene>
<dbReference type="Gene3D" id="3.40.50.150">
    <property type="entry name" value="Vaccinia Virus protein VP39"/>
    <property type="match status" value="1"/>
</dbReference>
<feature type="domain" description="Methyltransferase type 11" evidence="1">
    <location>
        <begin position="50"/>
        <end position="144"/>
    </location>
</feature>
<dbReference type="Pfam" id="PF08241">
    <property type="entry name" value="Methyltransf_11"/>
    <property type="match status" value="1"/>
</dbReference>
<organism evidence="2 3">
    <name type="scientific">Sphingobium indicum (strain DSM 16412 / CCM 7286 / MTCC 6364 / B90A)</name>
    <dbReference type="NCBI Taxonomy" id="861109"/>
    <lineage>
        <taxon>Bacteria</taxon>
        <taxon>Pseudomonadati</taxon>
        <taxon>Pseudomonadota</taxon>
        <taxon>Alphaproteobacteria</taxon>
        <taxon>Sphingomonadales</taxon>
        <taxon>Sphingomonadaceae</taxon>
        <taxon>Sphingobium</taxon>
    </lineage>
</organism>
<keyword evidence="2" id="KW-0489">Methyltransferase</keyword>
<evidence type="ECO:0000313" key="3">
    <source>
        <dbReference type="Proteomes" id="UP000004550"/>
    </source>
</evidence>
<proteinExistence type="predicted"/>
<name>A0A1L5BL36_SPHIB</name>
<dbReference type="Proteomes" id="UP000004550">
    <property type="component" value="Chromosome"/>
</dbReference>
<dbReference type="PANTHER" id="PTHR43861">
    <property type="entry name" value="TRANS-ACONITATE 2-METHYLTRANSFERASE-RELATED"/>
    <property type="match status" value="1"/>
</dbReference>
<dbReference type="RefSeq" id="WP_007682772.1">
    <property type="nucleotide sequence ID" value="NZ_CP013070.1"/>
</dbReference>
<keyword evidence="2" id="KW-0808">Transferase</keyword>
<dbReference type="InterPro" id="IPR029063">
    <property type="entry name" value="SAM-dependent_MTases_sf"/>
</dbReference>
<dbReference type="GO" id="GO:0008757">
    <property type="term" value="F:S-adenosylmethionine-dependent methyltransferase activity"/>
    <property type="evidence" value="ECO:0007669"/>
    <property type="project" value="InterPro"/>
</dbReference>